<dbReference type="PROSITE" id="PS50928">
    <property type="entry name" value="ABC_TM1"/>
    <property type="match status" value="1"/>
</dbReference>
<dbReference type="PATRIC" id="fig|999408.3.peg.340"/>
<evidence type="ECO:0000256" key="4">
    <source>
        <dbReference type="ARBA" id="ARBA00022692"/>
    </source>
</evidence>
<keyword evidence="6 7" id="KW-0472">Membrane</keyword>
<dbReference type="PANTHER" id="PTHR43005">
    <property type="entry name" value="BLR7065 PROTEIN"/>
    <property type="match status" value="1"/>
</dbReference>
<dbReference type="EMBL" id="AGYR01000001">
    <property type="protein sequence ID" value="ENZ20379.1"/>
    <property type="molecule type" value="Genomic_DNA"/>
</dbReference>
<dbReference type="AlphaFoldDB" id="A0A0E2HH65"/>
<feature type="transmembrane region" description="Helical" evidence="7">
    <location>
        <begin position="276"/>
        <end position="293"/>
    </location>
</feature>
<comment type="similarity">
    <text evidence="7">Belongs to the binding-protein-dependent transport system permease family.</text>
</comment>
<feature type="transmembrane region" description="Helical" evidence="7">
    <location>
        <begin position="84"/>
        <end position="105"/>
    </location>
</feature>
<feature type="domain" description="ABC transmembrane type-1" evidence="8">
    <location>
        <begin position="80"/>
        <end position="294"/>
    </location>
</feature>
<organism evidence="9 10">
    <name type="scientific">[Clostridium] clostridioforme 90A8</name>
    <dbReference type="NCBI Taxonomy" id="999408"/>
    <lineage>
        <taxon>Bacteria</taxon>
        <taxon>Bacillati</taxon>
        <taxon>Bacillota</taxon>
        <taxon>Clostridia</taxon>
        <taxon>Lachnospirales</taxon>
        <taxon>Lachnospiraceae</taxon>
        <taxon>Enterocloster</taxon>
    </lineage>
</organism>
<feature type="transmembrane region" description="Helical" evidence="7">
    <location>
        <begin position="174"/>
        <end position="194"/>
    </location>
</feature>
<name>A0A0E2HH65_9FIRM</name>
<dbReference type="GO" id="GO:0005886">
    <property type="term" value="C:plasma membrane"/>
    <property type="evidence" value="ECO:0007669"/>
    <property type="project" value="UniProtKB-SubCell"/>
</dbReference>
<dbReference type="Gene3D" id="1.10.3720.10">
    <property type="entry name" value="MetI-like"/>
    <property type="match status" value="1"/>
</dbReference>
<dbReference type="HOGENOM" id="CLU_016047_0_3_9"/>
<evidence type="ECO:0000313" key="10">
    <source>
        <dbReference type="Proteomes" id="UP000013085"/>
    </source>
</evidence>
<keyword evidence="3" id="KW-1003">Cell membrane</keyword>
<dbReference type="InterPro" id="IPR035906">
    <property type="entry name" value="MetI-like_sf"/>
</dbReference>
<feature type="transmembrane region" description="Helical" evidence="7">
    <location>
        <begin position="117"/>
        <end position="137"/>
    </location>
</feature>
<keyword evidence="2 7" id="KW-0813">Transport</keyword>
<evidence type="ECO:0000256" key="1">
    <source>
        <dbReference type="ARBA" id="ARBA00004651"/>
    </source>
</evidence>
<evidence type="ECO:0000256" key="2">
    <source>
        <dbReference type="ARBA" id="ARBA00022448"/>
    </source>
</evidence>
<dbReference type="InterPro" id="IPR000515">
    <property type="entry name" value="MetI-like"/>
</dbReference>
<dbReference type="CDD" id="cd06261">
    <property type="entry name" value="TM_PBP2"/>
    <property type="match status" value="1"/>
</dbReference>
<dbReference type="GO" id="GO:0055085">
    <property type="term" value="P:transmembrane transport"/>
    <property type="evidence" value="ECO:0007669"/>
    <property type="project" value="InterPro"/>
</dbReference>
<dbReference type="Pfam" id="PF00528">
    <property type="entry name" value="BPD_transp_1"/>
    <property type="match status" value="1"/>
</dbReference>
<evidence type="ECO:0000256" key="7">
    <source>
        <dbReference type="RuleBase" id="RU363032"/>
    </source>
</evidence>
<evidence type="ECO:0000256" key="5">
    <source>
        <dbReference type="ARBA" id="ARBA00022989"/>
    </source>
</evidence>
<proteinExistence type="inferred from homology"/>
<accession>A0A0E2HH65</accession>
<feature type="transmembrane region" description="Helical" evidence="7">
    <location>
        <begin position="143"/>
        <end position="162"/>
    </location>
</feature>
<evidence type="ECO:0000256" key="3">
    <source>
        <dbReference type="ARBA" id="ARBA00022475"/>
    </source>
</evidence>
<gene>
    <name evidence="9" type="ORF">HMPREF1090_00314</name>
</gene>
<dbReference type="PANTHER" id="PTHR43005:SF1">
    <property type="entry name" value="SPERMIDINE_PUTRESCINE TRANSPORT SYSTEM PERMEASE PROTEIN"/>
    <property type="match status" value="1"/>
</dbReference>
<keyword evidence="5 7" id="KW-1133">Transmembrane helix</keyword>
<feature type="transmembrane region" description="Helical" evidence="7">
    <location>
        <begin position="214"/>
        <end position="232"/>
    </location>
</feature>
<sequence length="304" mass="33676">MAGKKSEKRKYSHSRQLLDKRLGLLLMVPIAAVIFGITGIPFIRALYLSFTNKVVGVPEQFIGFDNYLALFGDKIYWKSLYNTIIYTVGCITAKLALGLLLAVILNQKFRGKAFFRTALLIPWALPGMVAATTWRWMYDSTYGIINSLLLKAGLISLPIPWLSDPDITLLSTMLVNVWRGIPFFMFSLLGALQTLDGQIFEAAYVDGAGMFKRFWYITLPGISSVLGISTLLSTIWTFNDFENVFLITGGGPIYSSSVISTYTYDLAFIQNSFGRALSVAVSVIPLMVILILVSQKVISGDGIE</sequence>
<dbReference type="SUPFAM" id="SSF161098">
    <property type="entry name" value="MetI-like"/>
    <property type="match status" value="1"/>
</dbReference>
<comment type="subcellular location">
    <subcellularLocation>
        <location evidence="1 7">Cell membrane</location>
        <topology evidence="1 7">Multi-pass membrane protein</topology>
    </subcellularLocation>
</comment>
<comment type="caution">
    <text evidence="9">The sequence shown here is derived from an EMBL/GenBank/DDBJ whole genome shotgun (WGS) entry which is preliminary data.</text>
</comment>
<keyword evidence="4 7" id="KW-0812">Transmembrane</keyword>
<evidence type="ECO:0000256" key="6">
    <source>
        <dbReference type="ARBA" id="ARBA00023136"/>
    </source>
</evidence>
<protein>
    <recommendedName>
        <fullName evidence="8">ABC transmembrane type-1 domain-containing protein</fullName>
    </recommendedName>
</protein>
<dbReference type="RefSeq" id="WP_002586156.1">
    <property type="nucleotide sequence ID" value="NZ_KB850976.1"/>
</dbReference>
<reference evidence="9 10" key="1">
    <citation type="submission" date="2013-01" db="EMBL/GenBank/DDBJ databases">
        <title>The Genome Sequence of Clostridium clostridioforme 90A8.</title>
        <authorList>
            <consortium name="The Broad Institute Genome Sequencing Platform"/>
            <person name="Earl A."/>
            <person name="Ward D."/>
            <person name="Feldgarden M."/>
            <person name="Gevers D."/>
            <person name="Courvalin P."/>
            <person name="Lambert T."/>
            <person name="Walker B."/>
            <person name="Young S.K."/>
            <person name="Zeng Q."/>
            <person name="Gargeya S."/>
            <person name="Fitzgerald M."/>
            <person name="Haas B."/>
            <person name="Abouelleil A."/>
            <person name="Alvarado L."/>
            <person name="Arachchi H.M."/>
            <person name="Berlin A.M."/>
            <person name="Chapman S.B."/>
            <person name="Dewar J."/>
            <person name="Goldberg J."/>
            <person name="Griggs A."/>
            <person name="Gujja S."/>
            <person name="Hansen M."/>
            <person name="Howarth C."/>
            <person name="Imamovic A."/>
            <person name="Larimer J."/>
            <person name="McCowan C."/>
            <person name="Murphy C."/>
            <person name="Neiman D."/>
            <person name="Pearson M."/>
            <person name="Priest M."/>
            <person name="Roberts A."/>
            <person name="Saif S."/>
            <person name="Shea T."/>
            <person name="Sisk P."/>
            <person name="Sykes S."/>
            <person name="Wortman J."/>
            <person name="Nusbaum C."/>
            <person name="Birren B."/>
        </authorList>
    </citation>
    <scope>NUCLEOTIDE SEQUENCE [LARGE SCALE GENOMIC DNA]</scope>
    <source>
        <strain evidence="9 10">90A8</strain>
    </source>
</reference>
<evidence type="ECO:0000313" key="9">
    <source>
        <dbReference type="EMBL" id="ENZ20379.1"/>
    </source>
</evidence>
<dbReference type="Proteomes" id="UP000013085">
    <property type="component" value="Unassembled WGS sequence"/>
</dbReference>
<feature type="transmembrane region" description="Helical" evidence="7">
    <location>
        <begin position="21"/>
        <end position="43"/>
    </location>
</feature>
<feature type="transmembrane region" description="Helical" evidence="7">
    <location>
        <begin position="244"/>
        <end position="264"/>
    </location>
</feature>
<evidence type="ECO:0000259" key="8">
    <source>
        <dbReference type="PROSITE" id="PS50928"/>
    </source>
</evidence>